<dbReference type="Proteomes" id="UP000220914">
    <property type="component" value="Unassembled WGS sequence"/>
</dbReference>
<evidence type="ECO:0008006" key="5">
    <source>
        <dbReference type="Google" id="ProtNLM"/>
    </source>
</evidence>
<keyword evidence="3" id="KW-1185">Reference proteome</keyword>
<dbReference type="EMBL" id="BLKS01000001">
    <property type="protein sequence ID" value="GFG51524.1"/>
    <property type="molecule type" value="Genomic_DNA"/>
</dbReference>
<dbReference type="OrthoDB" id="3401874at2"/>
<dbReference type="RefSeq" id="WP_097939728.1">
    <property type="nucleotide sequence ID" value="NZ_BLKS01000001.1"/>
</dbReference>
<reference evidence="1" key="3">
    <citation type="submission" date="2020-02" db="EMBL/GenBank/DDBJ databases">
        <authorList>
            <person name="Matsumoto Y."/>
            <person name="Motooka D."/>
            <person name="Nakamura S."/>
        </authorList>
    </citation>
    <scope>NUCLEOTIDE SEQUENCE</scope>
    <source>
        <strain evidence="1">JCM 6377</strain>
    </source>
</reference>
<dbReference type="EMBL" id="PDCP01000012">
    <property type="protein sequence ID" value="PEG40010.1"/>
    <property type="molecule type" value="Genomic_DNA"/>
</dbReference>
<evidence type="ECO:0000313" key="4">
    <source>
        <dbReference type="Proteomes" id="UP000465302"/>
    </source>
</evidence>
<reference evidence="2 3" key="1">
    <citation type="submission" date="2017-10" db="EMBL/GenBank/DDBJ databases">
        <title>The new phylogeny of genus Mycobacterium.</title>
        <authorList>
            <person name="Tortoli E."/>
            <person name="Trovato A."/>
            <person name="Cirillo D.M."/>
        </authorList>
    </citation>
    <scope>NUCLEOTIDE SEQUENCE [LARGE SCALE GENOMIC DNA]</scope>
    <source>
        <strain evidence="2 3">CCUG37673</strain>
    </source>
</reference>
<accession>A0A2A7N826</accession>
<dbReference type="AlphaFoldDB" id="A0A2A7N826"/>
<comment type="caution">
    <text evidence="2">The sequence shown here is derived from an EMBL/GenBank/DDBJ whole genome shotgun (WGS) entry which is preliminary data.</text>
</comment>
<evidence type="ECO:0000313" key="2">
    <source>
        <dbReference type="EMBL" id="PEG40010.1"/>
    </source>
</evidence>
<evidence type="ECO:0000313" key="3">
    <source>
        <dbReference type="Proteomes" id="UP000220914"/>
    </source>
</evidence>
<reference evidence="1 4" key="2">
    <citation type="journal article" date="2019" name="Emerg. Microbes Infect.">
        <title>Comprehensive subspecies identification of 175 nontuberculous mycobacteria species based on 7547 genomic profiles.</title>
        <authorList>
            <person name="Matsumoto Y."/>
            <person name="Kinjo T."/>
            <person name="Motooka D."/>
            <person name="Nabeya D."/>
            <person name="Jung N."/>
            <person name="Uechi K."/>
            <person name="Horii T."/>
            <person name="Iida T."/>
            <person name="Fujita J."/>
            <person name="Nakamura S."/>
        </authorList>
    </citation>
    <scope>NUCLEOTIDE SEQUENCE [LARGE SCALE GENOMIC DNA]</scope>
    <source>
        <strain evidence="1 4">JCM 6377</strain>
    </source>
</reference>
<dbReference type="Proteomes" id="UP000465302">
    <property type="component" value="Unassembled WGS sequence"/>
</dbReference>
<sequence>MSEPQDRSWNRRQTLAAVGVALVIGGVGGAAVYSATEGQPRGMGGPPHIANAPSHAAPFRDVNAPPVPAAAPAPQAPPEPGVVGALHGEYVVPDGHGGFITKLTQTGIVDEVTPKEVVIRSDDGFTQIYQFPSTAAASTRQLDPESTVTVEATRTGSTVTLNRIGSAPPPGN</sequence>
<protein>
    <recommendedName>
        <fullName evidence="5">DUF5666 domain-containing protein</fullName>
    </recommendedName>
</protein>
<organism evidence="2 3">
    <name type="scientific">Mycolicibacterium agri</name>
    <name type="common">Mycobacterium agri</name>
    <dbReference type="NCBI Taxonomy" id="36811"/>
    <lineage>
        <taxon>Bacteria</taxon>
        <taxon>Bacillati</taxon>
        <taxon>Actinomycetota</taxon>
        <taxon>Actinomycetes</taxon>
        <taxon>Mycobacteriales</taxon>
        <taxon>Mycobacteriaceae</taxon>
        <taxon>Mycolicibacterium</taxon>
    </lineage>
</organism>
<gene>
    <name evidence="2" type="ORF">CQY20_08995</name>
    <name evidence="1" type="ORF">MAGR_29650</name>
</gene>
<name>A0A2A7N826_MYCAG</name>
<evidence type="ECO:0000313" key="1">
    <source>
        <dbReference type="EMBL" id="GFG51524.1"/>
    </source>
</evidence>
<proteinExistence type="predicted"/>